<gene>
    <name evidence="2" type="ORF">CY34DRAFT_806448</name>
</gene>
<dbReference type="OrthoDB" id="2645170at2759"/>
<evidence type="ECO:0000256" key="1">
    <source>
        <dbReference type="SAM" id="Phobius"/>
    </source>
</evidence>
<organism evidence="2 3">
    <name type="scientific">Suillus luteus UH-Slu-Lm8-n1</name>
    <dbReference type="NCBI Taxonomy" id="930992"/>
    <lineage>
        <taxon>Eukaryota</taxon>
        <taxon>Fungi</taxon>
        <taxon>Dikarya</taxon>
        <taxon>Basidiomycota</taxon>
        <taxon>Agaricomycotina</taxon>
        <taxon>Agaricomycetes</taxon>
        <taxon>Agaricomycetidae</taxon>
        <taxon>Boletales</taxon>
        <taxon>Suillineae</taxon>
        <taxon>Suillaceae</taxon>
        <taxon>Suillus</taxon>
    </lineage>
</organism>
<protein>
    <submittedName>
        <fullName evidence="2">Uncharacterized protein</fullName>
    </submittedName>
</protein>
<evidence type="ECO:0000313" key="2">
    <source>
        <dbReference type="EMBL" id="KIK41102.1"/>
    </source>
</evidence>
<dbReference type="Proteomes" id="UP000054485">
    <property type="component" value="Unassembled WGS sequence"/>
</dbReference>
<keyword evidence="1" id="KW-1133">Transmembrane helix</keyword>
<reference evidence="3" key="2">
    <citation type="submission" date="2015-01" db="EMBL/GenBank/DDBJ databases">
        <title>Evolutionary Origins and Diversification of the Mycorrhizal Mutualists.</title>
        <authorList>
            <consortium name="DOE Joint Genome Institute"/>
            <consortium name="Mycorrhizal Genomics Consortium"/>
            <person name="Kohler A."/>
            <person name="Kuo A."/>
            <person name="Nagy L.G."/>
            <person name="Floudas D."/>
            <person name="Copeland A."/>
            <person name="Barry K.W."/>
            <person name="Cichocki N."/>
            <person name="Veneault-Fourrey C."/>
            <person name="LaButti K."/>
            <person name="Lindquist E.A."/>
            <person name="Lipzen A."/>
            <person name="Lundell T."/>
            <person name="Morin E."/>
            <person name="Murat C."/>
            <person name="Riley R."/>
            <person name="Ohm R."/>
            <person name="Sun H."/>
            <person name="Tunlid A."/>
            <person name="Henrissat B."/>
            <person name="Grigoriev I.V."/>
            <person name="Hibbett D.S."/>
            <person name="Martin F."/>
        </authorList>
    </citation>
    <scope>NUCLEOTIDE SEQUENCE [LARGE SCALE GENOMIC DNA]</scope>
    <source>
        <strain evidence="3">UH-Slu-Lm8-n1</strain>
    </source>
</reference>
<dbReference type="STRING" id="930992.A0A0D0B3P0"/>
<dbReference type="HOGENOM" id="CLU_2051211_0_0_1"/>
<feature type="transmembrane region" description="Helical" evidence="1">
    <location>
        <begin position="28"/>
        <end position="48"/>
    </location>
</feature>
<keyword evidence="3" id="KW-1185">Reference proteome</keyword>
<reference evidence="2 3" key="1">
    <citation type="submission" date="2014-04" db="EMBL/GenBank/DDBJ databases">
        <authorList>
            <consortium name="DOE Joint Genome Institute"/>
            <person name="Kuo A."/>
            <person name="Ruytinx J."/>
            <person name="Rineau F."/>
            <person name="Colpaert J."/>
            <person name="Kohler A."/>
            <person name="Nagy L.G."/>
            <person name="Floudas D."/>
            <person name="Copeland A."/>
            <person name="Barry K.W."/>
            <person name="Cichocki N."/>
            <person name="Veneault-Fourrey C."/>
            <person name="LaButti K."/>
            <person name="Lindquist E.A."/>
            <person name="Lipzen A."/>
            <person name="Lundell T."/>
            <person name="Morin E."/>
            <person name="Murat C."/>
            <person name="Sun H."/>
            <person name="Tunlid A."/>
            <person name="Henrissat B."/>
            <person name="Grigoriev I.V."/>
            <person name="Hibbett D.S."/>
            <person name="Martin F."/>
            <person name="Nordberg H.P."/>
            <person name="Cantor M.N."/>
            <person name="Hua S.X."/>
        </authorList>
    </citation>
    <scope>NUCLEOTIDE SEQUENCE [LARGE SCALE GENOMIC DNA]</scope>
    <source>
        <strain evidence="2 3">UH-Slu-Lm8-n1</strain>
    </source>
</reference>
<keyword evidence="1" id="KW-0812">Transmembrane</keyword>
<proteinExistence type="predicted"/>
<evidence type="ECO:0000313" key="3">
    <source>
        <dbReference type="Proteomes" id="UP000054485"/>
    </source>
</evidence>
<name>A0A0D0B3P0_9AGAM</name>
<dbReference type="EMBL" id="KN835279">
    <property type="protein sequence ID" value="KIK41102.1"/>
    <property type="molecule type" value="Genomic_DNA"/>
</dbReference>
<dbReference type="AlphaFoldDB" id="A0A0D0B3P0"/>
<keyword evidence="1" id="KW-0472">Membrane</keyword>
<sequence>MSLTLHKRFNFYRQESTPLVVTVYRDGVIYMLCIVLASMINCISIAVLPPPYTFIFYGPQSVVHSVLASRILFNLRAANESQDNAINGLGTYLAQPIRTPSRVDHLELENIMVVASPDMHNRDC</sequence>
<dbReference type="InParanoid" id="A0A0D0B3P0"/>
<accession>A0A0D0B3P0</accession>